<evidence type="ECO:0000313" key="2">
    <source>
        <dbReference type="EMBL" id="KAJ9596845.1"/>
    </source>
</evidence>
<accession>A0AAD8EN34</accession>
<comment type="caution">
    <text evidence="2">The sequence shown here is derived from an EMBL/GenBank/DDBJ whole genome shotgun (WGS) entry which is preliminary data.</text>
</comment>
<feature type="compositionally biased region" description="Basic and acidic residues" evidence="1">
    <location>
        <begin position="89"/>
        <end position="110"/>
    </location>
</feature>
<sequence>EIVEKVKVVKIERGKYGLKLKGTKNIKIEELMQKTEENSCKREKWIKKIRREIVEKWKNEQTREEGKNSLMGKKLIKSEELVQNTGNISKKEQMDKNSRERKSLKIGRDGKKVRRKFKREK</sequence>
<dbReference type="AlphaFoldDB" id="A0AAD8EN34"/>
<proteinExistence type="predicted"/>
<feature type="non-terminal residue" evidence="2">
    <location>
        <position position="121"/>
    </location>
</feature>
<name>A0AAD8EN34_DIPPU</name>
<protein>
    <submittedName>
        <fullName evidence="2">Uncharacterized protein</fullName>
    </submittedName>
</protein>
<feature type="compositionally biased region" description="Basic residues" evidence="1">
    <location>
        <begin position="111"/>
        <end position="121"/>
    </location>
</feature>
<reference evidence="2" key="2">
    <citation type="submission" date="2023-05" db="EMBL/GenBank/DDBJ databases">
        <authorList>
            <person name="Fouks B."/>
        </authorList>
    </citation>
    <scope>NUCLEOTIDE SEQUENCE</scope>
    <source>
        <strain evidence="2">Stay&amp;Tobe</strain>
        <tissue evidence="2">Testes</tissue>
    </source>
</reference>
<reference evidence="2" key="1">
    <citation type="journal article" date="2023" name="IScience">
        <title>Live-bearing cockroach genome reveals convergent evolutionary mechanisms linked to viviparity in insects and beyond.</title>
        <authorList>
            <person name="Fouks B."/>
            <person name="Harrison M.C."/>
            <person name="Mikhailova A.A."/>
            <person name="Marchal E."/>
            <person name="English S."/>
            <person name="Carruthers M."/>
            <person name="Jennings E.C."/>
            <person name="Chiamaka E.L."/>
            <person name="Frigard R.A."/>
            <person name="Pippel M."/>
            <person name="Attardo G.M."/>
            <person name="Benoit J.B."/>
            <person name="Bornberg-Bauer E."/>
            <person name="Tobe S.S."/>
        </authorList>
    </citation>
    <scope>NUCLEOTIDE SEQUENCE</scope>
    <source>
        <strain evidence="2">Stay&amp;Tobe</strain>
    </source>
</reference>
<dbReference type="Proteomes" id="UP001233999">
    <property type="component" value="Unassembled WGS sequence"/>
</dbReference>
<evidence type="ECO:0000313" key="3">
    <source>
        <dbReference type="Proteomes" id="UP001233999"/>
    </source>
</evidence>
<keyword evidence="3" id="KW-1185">Reference proteome</keyword>
<dbReference type="EMBL" id="JASPKZ010001957">
    <property type="protein sequence ID" value="KAJ9596845.1"/>
    <property type="molecule type" value="Genomic_DNA"/>
</dbReference>
<organism evidence="2 3">
    <name type="scientific">Diploptera punctata</name>
    <name type="common">Pacific beetle cockroach</name>
    <dbReference type="NCBI Taxonomy" id="6984"/>
    <lineage>
        <taxon>Eukaryota</taxon>
        <taxon>Metazoa</taxon>
        <taxon>Ecdysozoa</taxon>
        <taxon>Arthropoda</taxon>
        <taxon>Hexapoda</taxon>
        <taxon>Insecta</taxon>
        <taxon>Pterygota</taxon>
        <taxon>Neoptera</taxon>
        <taxon>Polyneoptera</taxon>
        <taxon>Dictyoptera</taxon>
        <taxon>Blattodea</taxon>
        <taxon>Blaberoidea</taxon>
        <taxon>Blaberidae</taxon>
        <taxon>Diplopterinae</taxon>
        <taxon>Diploptera</taxon>
    </lineage>
</organism>
<feature type="region of interest" description="Disordered" evidence="1">
    <location>
        <begin position="81"/>
        <end position="121"/>
    </location>
</feature>
<evidence type="ECO:0000256" key="1">
    <source>
        <dbReference type="SAM" id="MobiDB-lite"/>
    </source>
</evidence>
<gene>
    <name evidence="2" type="ORF">L9F63_012101</name>
</gene>
<feature type="non-terminal residue" evidence="2">
    <location>
        <position position="1"/>
    </location>
</feature>